<dbReference type="InterPro" id="IPR036661">
    <property type="entry name" value="Luciferase-like_sf"/>
</dbReference>
<reference evidence="5 6" key="1">
    <citation type="submission" date="2024-09" db="EMBL/GenBank/DDBJ databases">
        <authorList>
            <person name="Sun Q."/>
            <person name="Mori K."/>
        </authorList>
    </citation>
    <scope>NUCLEOTIDE SEQUENCE [LARGE SCALE GENOMIC DNA]</scope>
    <source>
        <strain evidence="5 6">JCM 6917</strain>
    </source>
</reference>
<dbReference type="Gene3D" id="3.20.20.30">
    <property type="entry name" value="Luciferase-like domain"/>
    <property type="match status" value="1"/>
</dbReference>
<keyword evidence="6" id="KW-1185">Reference proteome</keyword>
<keyword evidence="2" id="KW-0288">FMN</keyword>
<name>A0ABV5N330_9ACTN</name>
<evidence type="ECO:0000256" key="2">
    <source>
        <dbReference type="ARBA" id="ARBA00022643"/>
    </source>
</evidence>
<sequence length="323" mass="33233">MPRELHLSVALDGTSHRPTDPAHRADLIGLAEQGALDFVTVGTAPDAGPGPYGTVAALTRATSLSSRIGLVPTVTTTGTQPHDTFSALAALDAVSEGRAGWLVDVADTAPEAEADVWAEAVAATGTTARLWDGRTGDADTGGTTDRALGTGAVVPRAPQGRPPVAVALDVHDSDGPWELAAYHADVVLLDAEQPAVVRLARAALLGRAAEAGRDPDALRVLVRVAVDLGGTGAPPPADTLRFSGAAADLGRLLAEWHGAGGADGFHLLTASALADLRAVVGDLVPALRRHGLFRARYTGRTLRDHIGLPRPARRSVRDPESAV</sequence>
<proteinExistence type="predicted"/>
<evidence type="ECO:0000313" key="6">
    <source>
        <dbReference type="Proteomes" id="UP001589709"/>
    </source>
</evidence>
<gene>
    <name evidence="5" type="ORF">ACFF45_18700</name>
</gene>
<evidence type="ECO:0000256" key="4">
    <source>
        <dbReference type="ARBA" id="ARBA00023033"/>
    </source>
</evidence>
<evidence type="ECO:0000256" key="3">
    <source>
        <dbReference type="ARBA" id="ARBA00023002"/>
    </source>
</evidence>
<comment type="caution">
    <text evidence="5">The sequence shown here is derived from an EMBL/GenBank/DDBJ whole genome shotgun (WGS) entry which is preliminary data.</text>
</comment>
<keyword evidence="3" id="KW-0560">Oxidoreductase</keyword>
<dbReference type="PANTHER" id="PTHR30011">
    <property type="entry name" value="ALKANESULFONATE MONOOXYGENASE-RELATED"/>
    <property type="match status" value="1"/>
</dbReference>
<accession>A0ABV5N330</accession>
<protein>
    <submittedName>
        <fullName evidence="5">LLM class flavin-dependent oxidoreductase</fullName>
    </submittedName>
</protein>
<keyword evidence="1" id="KW-0285">Flavoprotein</keyword>
<dbReference type="RefSeq" id="WP_381347368.1">
    <property type="nucleotide sequence ID" value="NZ_JBHMCY010000033.1"/>
</dbReference>
<dbReference type="EMBL" id="JBHMCY010000033">
    <property type="protein sequence ID" value="MFB9464680.1"/>
    <property type="molecule type" value="Genomic_DNA"/>
</dbReference>
<dbReference type="PANTHER" id="PTHR30011:SF16">
    <property type="entry name" value="C2H2 FINGER DOMAIN TRANSCRIPTION FACTOR (EUROFUNG)-RELATED"/>
    <property type="match status" value="1"/>
</dbReference>
<organism evidence="5 6">
    <name type="scientific">Streptomyces cinereospinus</name>
    <dbReference type="NCBI Taxonomy" id="285561"/>
    <lineage>
        <taxon>Bacteria</taxon>
        <taxon>Bacillati</taxon>
        <taxon>Actinomycetota</taxon>
        <taxon>Actinomycetes</taxon>
        <taxon>Kitasatosporales</taxon>
        <taxon>Streptomycetaceae</taxon>
        <taxon>Streptomyces</taxon>
    </lineage>
</organism>
<dbReference type="Proteomes" id="UP001589709">
    <property type="component" value="Unassembled WGS sequence"/>
</dbReference>
<evidence type="ECO:0000256" key="1">
    <source>
        <dbReference type="ARBA" id="ARBA00022630"/>
    </source>
</evidence>
<evidence type="ECO:0000313" key="5">
    <source>
        <dbReference type="EMBL" id="MFB9464680.1"/>
    </source>
</evidence>
<dbReference type="InterPro" id="IPR051260">
    <property type="entry name" value="Diverse_substr_monoxygenases"/>
</dbReference>
<keyword evidence="4" id="KW-0503">Monooxygenase</keyword>
<dbReference type="SUPFAM" id="SSF51679">
    <property type="entry name" value="Bacterial luciferase-like"/>
    <property type="match status" value="1"/>
</dbReference>